<keyword evidence="1" id="KW-0812">Transmembrane</keyword>
<comment type="caution">
    <text evidence="2">The sequence shown here is derived from an EMBL/GenBank/DDBJ whole genome shotgun (WGS) entry which is preliminary data.</text>
</comment>
<feature type="transmembrane region" description="Helical" evidence="1">
    <location>
        <begin position="14"/>
        <end position="33"/>
    </location>
</feature>
<proteinExistence type="predicted"/>
<sequence length="61" mass="7365">ERARTKVRAFVSKLLVFTVIFLMKGLFLDLWLLHQTYYRLCKTALLPYLKRFRKVCISISR</sequence>
<dbReference type="AlphaFoldDB" id="A0A5V0FLQ5"/>
<keyword evidence="1" id="KW-1133">Transmembrane helix</keyword>
<gene>
    <name evidence="2" type="ORF">DVF10_25880</name>
</gene>
<accession>A0A5V0FLQ5</accession>
<reference evidence="2" key="1">
    <citation type="submission" date="2018-07" db="EMBL/GenBank/DDBJ databases">
        <authorList>
            <person name="Ashton P.M."/>
            <person name="Dallman T."/>
            <person name="Nair S."/>
            <person name="De Pinna E."/>
            <person name="Peters T."/>
            <person name="Grant K."/>
        </authorList>
    </citation>
    <scope>NUCLEOTIDE SEQUENCE</scope>
    <source>
        <strain evidence="2">506860</strain>
    </source>
</reference>
<organism evidence="2">
    <name type="scientific">Salmonella abony</name>
    <dbReference type="NCBI Taxonomy" id="29482"/>
    <lineage>
        <taxon>Bacteria</taxon>
        <taxon>Pseudomonadati</taxon>
        <taxon>Pseudomonadota</taxon>
        <taxon>Gammaproteobacteria</taxon>
        <taxon>Enterobacterales</taxon>
        <taxon>Enterobacteriaceae</taxon>
        <taxon>Salmonella</taxon>
    </lineage>
</organism>
<keyword evidence="1" id="KW-0472">Membrane</keyword>
<protein>
    <submittedName>
        <fullName evidence="2">Uncharacterized protein</fullName>
    </submittedName>
</protein>
<name>A0A5V0FLQ5_SALAB</name>
<evidence type="ECO:0000256" key="1">
    <source>
        <dbReference type="SAM" id="Phobius"/>
    </source>
</evidence>
<dbReference type="EMBL" id="AAGWAL010000084">
    <property type="protein sequence ID" value="EBS6069430.1"/>
    <property type="molecule type" value="Genomic_DNA"/>
</dbReference>
<evidence type="ECO:0000313" key="2">
    <source>
        <dbReference type="EMBL" id="EBS6069430.1"/>
    </source>
</evidence>
<feature type="non-terminal residue" evidence="2">
    <location>
        <position position="1"/>
    </location>
</feature>